<dbReference type="EMBL" id="CP020477">
    <property type="protein sequence ID" value="ARM74592.1"/>
    <property type="molecule type" value="Genomic_DNA"/>
</dbReference>
<evidence type="ECO:0000313" key="4">
    <source>
        <dbReference type="Proteomes" id="UP000193404"/>
    </source>
</evidence>
<keyword evidence="1" id="KW-0051">Antiviral defense</keyword>
<dbReference type="PANTHER" id="PTHR35579">
    <property type="entry name" value="CRISPR SYSTEM CMS ENDORIBONUCLEASE CSM3"/>
    <property type="match status" value="1"/>
</dbReference>
<dbReference type="Pfam" id="PF03787">
    <property type="entry name" value="RAMPs"/>
    <property type="match status" value="1"/>
</dbReference>
<reference evidence="3 4" key="1">
    <citation type="submission" date="2017-03" db="EMBL/GenBank/DDBJ databases">
        <title>Sulfur activation and transportation mechanism of thermophilic Archaea Acidianus manzaensis YN-25.</title>
        <authorList>
            <person name="Ma Y."/>
            <person name="Yang Y."/>
            <person name="Xia J."/>
        </authorList>
    </citation>
    <scope>NUCLEOTIDE SEQUENCE [LARGE SCALE GENOMIC DNA]</scope>
    <source>
        <strain evidence="3 4">YN-25</strain>
    </source>
</reference>
<name>A0A1W6JWH6_9CREN</name>
<organism evidence="3 4">
    <name type="scientific">Acidianus manzaensis</name>
    <dbReference type="NCBI Taxonomy" id="282676"/>
    <lineage>
        <taxon>Archaea</taxon>
        <taxon>Thermoproteota</taxon>
        <taxon>Thermoprotei</taxon>
        <taxon>Sulfolobales</taxon>
        <taxon>Sulfolobaceae</taxon>
        <taxon>Acidianus</taxon>
    </lineage>
</organism>
<dbReference type="InterPro" id="IPR005537">
    <property type="entry name" value="RAMP_III_fam"/>
</dbReference>
<evidence type="ECO:0000259" key="2">
    <source>
        <dbReference type="Pfam" id="PF03787"/>
    </source>
</evidence>
<dbReference type="InterPro" id="IPR052216">
    <property type="entry name" value="CRISPR_Csm3_endoribonuclease"/>
</dbReference>
<evidence type="ECO:0000313" key="3">
    <source>
        <dbReference type="EMBL" id="ARM74592.1"/>
    </source>
</evidence>
<accession>A0A1W6JWH6</accession>
<keyword evidence="4" id="KW-1185">Reference proteome</keyword>
<dbReference type="GO" id="GO:0051607">
    <property type="term" value="P:defense response to virus"/>
    <property type="evidence" value="ECO:0007669"/>
    <property type="project" value="UniProtKB-KW"/>
</dbReference>
<dbReference type="RefSeq" id="WP_148690337.1">
    <property type="nucleotide sequence ID" value="NZ_CP020477.1"/>
</dbReference>
<feature type="domain" description="CRISPR type III-associated protein" evidence="2">
    <location>
        <begin position="16"/>
        <end position="233"/>
    </location>
</feature>
<dbReference type="PANTHER" id="PTHR35579:SF6">
    <property type="entry name" value="DUF324 DOMAIN-CONTAINING PROTEIN"/>
    <property type="match status" value="1"/>
</dbReference>
<dbReference type="OrthoDB" id="44077at2157"/>
<sequence length="252" mass="28027">MMHNSLKCRRIVSFKIHTEEFLHVGDVKGMTIGEVDLPIIKVNSKPIIPGSSIKGAVRAEFGRVLSALPSDKLQSLIGYSLVETPKYFDENGTKIEKSKYFSKRSSSEIVSLIKQSFENPSIGILDLLFGSEFFASPTIFTDATTEVVSTAERYHVKIDQNLDSAQSGQLVDIEAVDPGVTFTFKIIYNSLKYTEKEQGDNPVDKAFTLLVNYLNGREMLLGGWKSRGYGLVKLEKENDTTLNMDKLVGVSQ</sequence>
<dbReference type="STRING" id="282676.B6F84_00140"/>
<proteinExistence type="predicted"/>
<dbReference type="Proteomes" id="UP000193404">
    <property type="component" value="Chromosome"/>
</dbReference>
<dbReference type="GeneID" id="41589280"/>
<dbReference type="KEGG" id="aman:B6F84_00140"/>
<evidence type="ECO:0000256" key="1">
    <source>
        <dbReference type="ARBA" id="ARBA00023118"/>
    </source>
</evidence>
<protein>
    <recommendedName>
        <fullName evidence="2">CRISPR type III-associated protein domain-containing protein</fullName>
    </recommendedName>
</protein>
<gene>
    <name evidence="3" type="ORF">B6F84_00140</name>
</gene>
<dbReference type="AlphaFoldDB" id="A0A1W6JWH6"/>